<organism evidence="5 6">
    <name type="scientific">Limnovirga soli</name>
    <dbReference type="NCBI Taxonomy" id="2656915"/>
    <lineage>
        <taxon>Bacteria</taxon>
        <taxon>Pseudomonadati</taxon>
        <taxon>Bacteroidota</taxon>
        <taxon>Chitinophagia</taxon>
        <taxon>Chitinophagales</taxon>
        <taxon>Chitinophagaceae</taxon>
        <taxon>Limnovirga</taxon>
    </lineage>
</organism>
<feature type="domain" description="Cytochrome c" evidence="4">
    <location>
        <begin position="238"/>
        <end position="351"/>
    </location>
</feature>
<sequence>MKYTKQLPVIIGLTVIIGLFSFAVADTPAAIKPKEKLSDYGFFTGNIKDLSPASQVFPYTLNSTLFSSYAEKLRFVYIPNGVTVNYTDSGVLQFPEGSILIKNFYYSNDVRHPEKGRRIIETRLLAHTANGWEAWPYYWNNEQTEAYYDVAGETTEISYINENGKKIKAPYYVPNKNECKGCHSYNQQMIPIGPTAAQLNRTADNTGTQQNQLLNWQTLGWLQGVPTLEKIPKMPVWNDAASGTLNQRARAYLDANCAHCHRTGGPAETSGLLLTYSENNSTSSGINKAPVATGKGSAGRLFDIVPGKPEASILLYRMQTTDPGQAMPELGREQVHKEAIALITEWIKNMPANGN</sequence>
<accession>A0A8J8FFC2</accession>
<evidence type="ECO:0000256" key="1">
    <source>
        <dbReference type="ARBA" id="ARBA00022723"/>
    </source>
</evidence>
<dbReference type="GO" id="GO:0009055">
    <property type="term" value="F:electron transfer activity"/>
    <property type="evidence" value="ECO:0007669"/>
    <property type="project" value="InterPro"/>
</dbReference>
<dbReference type="NCBIfam" id="TIGR03806">
    <property type="entry name" value="chp_HNE_0200"/>
    <property type="match status" value="1"/>
</dbReference>
<protein>
    <recommendedName>
        <fullName evidence="4">Cytochrome c domain-containing protein</fullName>
    </recommendedName>
</protein>
<reference evidence="5" key="1">
    <citation type="submission" date="2019-10" db="EMBL/GenBank/DDBJ databases">
        <title>Draft genome sequence of Panacibacter sp. KCS-6.</title>
        <authorList>
            <person name="Yim K.J."/>
        </authorList>
    </citation>
    <scope>NUCLEOTIDE SEQUENCE</scope>
    <source>
        <strain evidence="5">KCS-6</strain>
    </source>
</reference>
<evidence type="ECO:0000256" key="2">
    <source>
        <dbReference type="ARBA" id="ARBA00023004"/>
    </source>
</evidence>
<keyword evidence="1 3" id="KW-0479">Metal-binding</keyword>
<dbReference type="InterPro" id="IPR009056">
    <property type="entry name" value="Cyt_c-like_dom"/>
</dbReference>
<keyword evidence="3" id="KW-0349">Heme</keyword>
<evidence type="ECO:0000259" key="4">
    <source>
        <dbReference type="PROSITE" id="PS51007"/>
    </source>
</evidence>
<evidence type="ECO:0000256" key="3">
    <source>
        <dbReference type="PROSITE-ProRule" id="PRU00433"/>
    </source>
</evidence>
<dbReference type="GO" id="GO:0020037">
    <property type="term" value="F:heme binding"/>
    <property type="evidence" value="ECO:0007669"/>
    <property type="project" value="InterPro"/>
</dbReference>
<keyword evidence="2 3" id="KW-0408">Iron</keyword>
<dbReference type="GO" id="GO:0046872">
    <property type="term" value="F:metal ion binding"/>
    <property type="evidence" value="ECO:0007669"/>
    <property type="project" value="UniProtKB-KW"/>
</dbReference>
<name>A0A8J8FFC2_9BACT</name>
<dbReference type="EMBL" id="WHPF01000005">
    <property type="protein sequence ID" value="NNV55334.1"/>
    <property type="molecule type" value="Genomic_DNA"/>
</dbReference>
<comment type="caution">
    <text evidence="5">The sequence shown here is derived from an EMBL/GenBank/DDBJ whole genome shotgun (WGS) entry which is preliminary data.</text>
</comment>
<dbReference type="InterPro" id="IPR022269">
    <property type="entry name" value="SO_2930-like_C"/>
</dbReference>
<gene>
    <name evidence="5" type="ORF">GD597_07685</name>
</gene>
<dbReference type="AlphaFoldDB" id="A0A8J8FFC2"/>
<evidence type="ECO:0000313" key="5">
    <source>
        <dbReference type="EMBL" id="NNV55334.1"/>
    </source>
</evidence>
<dbReference type="Proteomes" id="UP000598971">
    <property type="component" value="Unassembled WGS sequence"/>
</dbReference>
<proteinExistence type="predicted"/>
<keyword evidence="6" id="KW-1185">Reference proteome</keyword>
<evidence type="ECO:0000313" key="6">
    <source>
        <dbReference type="Proteomes" id="UP000598971"/>
    </source>
</evidence>
<dbReference type="PROSITE" id="PS51007">
    <property type="entry name" value="CYTC"/>
    <property type="match status" value="1"/>
</dbReference>